<dbReference type="SUPFAM" id="SSF47413">
    <property type="entry name" value="lambda repressor-like DNA-binding domains"/>
    <property type="match status" value="1"/>
</dbReference>
<dbReference type="RefSeq" id="WP_116843495.1">
    <property type="nucleotide sequence ID" value="NZ_CP031003.1"/>
</dbReference>
<evidence type="ECO:0000259" key="1">
    <source>
        <dbReference type="PROSITE" id="PS50943"/>
    </source>
</evidence>
<protein>
    <submittedName>
        <fullName evidence="2">XRE family transcriptional regulator</fullName>
    </submittedName>
</protein>
<organism evidence="2 3">
    <name type="scientific">Latilactobacillus curvatus</name>
    <name type="common">Lactobacillus curvatus</name>
    <dbReference type="NCBI Taxonomy" id="28038"/>
    <lineage>
        <taxon>Bacteria</taxon>
        <taxon>Bacillati</taxon>
        <taxon>Bacillota</taxon>
        <taxon>Bacilli</taxon>
        <taxon>Lactobacillales</taxon>
        <taxon>Lactobacillaceae</taxon>
        <taxon>Latilactobacillus</taxon>
    </lineage>
</organism>
<proteinExistence type="predicted"/>
<dbReference type="AlphaFoldDB" id="A0A385ACL2"/>
<sequence>MTVLERVKKLSKKQGLSLQTVAERAGIGKNSIYRWSTKTPSTENLQKVASVLNTSVAFLLGEIDNGSLDIAKKEVDIEDQNIIMTYEGKPIPPEDLEIMKRFLNGGTGNDRK</sequence>
<dbReference type="GO" id="GO:0003677">
    <property type="term" value="F:DNA binding"/>
    <property type="evidence" value="ECO:0007669"/>
    <property type="project" value="InterPro"/>
</dbReference>
<dbReference type="Gene3D" id="1.10.260.40">
    <property type="entry name" value="lambda repressor-like DNA-binding domains"/>
    <property type="match status" value="1"/>
</dbReference>
<dbReference type="SMART" id="SM00530">
    <property type="entry name" value="HTH_XRE"/>
    <property type="match status" value="1"/>
</dbReference>
<dbReference type="Pfam" id="PF01381">
    <property type="entry name" value="HTH_3"/>
    <property type="match status" value="1"/>
</dbReference>
<dbReference type="PROSITE" id="PS50943">
    <property type="entry name" value="HTH_CROC1"/>
    <property type="match status" value="1"/>
</dbReference>
<dbReference type="InterPro" id="IPR001387">
    <property type="entry name" value="Cro/C1-type_HTH"/>
</dbReference>
<dbReference type="Proteomes" id="UP000257607">
    <property type="component" value="Chromosome"/>
</dbReference>
<dbReference type="CDD" id="cd00093">
    <property type="entry name" value="HTH_XRE"/>
    <property type="match status" value="1"/>
</dbReference>
<evidence type="ECO:0000313" key="3">
    <source>
        <dbReference type="Proteomes" id="UP000257607"/>
    </source>
</evidence>
<reference evidence="2 3" key="1">
    <citation type="submission" date="2018-07" db="EMBL/GenBank/DDBJ databases">
        <title>Lactobacillus curvatus genome sequence.</title>
        <authorList>
            <person name="Prechtl R."/>
        </authorList>
    </citation>
    <scope>NUCLEOTIDE SEQUENCE [LARGE SCALE GENOMIC DNA]</scope>
    <source>
        <strain evidence="2 3">TMW 1.1928</strain>
    </source>
</reference>
<dbReference type="InterPro" id="IPR010982">
    <property type="entry name" value="Lambda_DNA-bd_dom_sf"/>
</dbReference>
<gene>
    <name evidence="2" type="ORF">DT351_03205</name>
</gene>
<evidence type="ECO:0000313" key="2">
    <source>
        <dbReference type="EMBL" id="AXN35419.1"/>
    </source>
</evidence>
<name>A0A385ACL2_LATCU</name>
<dbReference type="EMBL" id="CP031003">
    <property type="protein sequence ID" value="AXN35419.1"/>
    <property type="molecule type" value="Genomic_DNA"/>
</dbReference>
<accession>A0A385ACL2</accession>
<feature type="domain" description="HTH cro/C1-type" evidence="1">
    <location>
        <begin position="7"/>
        <end position="59"/>
    </location>
</feature>